<gene>
    <name evidence="5" type="ORF">GLP40_15515</name>
</gene>
<evidence type="ECO:0000256" key="1">
    <source>
        <dbReference type="ARBA" id="ARBA00022763"/>
    </source>
</evidence>
<dbReference type="RefSeq" id="WP_328290203.1">
    <property type="nucleotide sequence ID" value="NZ_WMBB01000006.1"/>
</dbReference>
<dbReference type="Pfam" id="PF01035">
    <property type="entry name" value="DNA_binding_1"/>
    <property type="match status" value="1"/>
</dbReference>
<dbReference type="InterPro" id="IPR036388">
    <property type="entry name" value="WH-like_DNA-bd_sf"/>
</dbReference>
<dbReference type="AlphaFoldDB" id="A0A6I3L0L7"/>
<proteinExistence type="predicted"/>
<dbReference type="GO" id="GO:0003824">
    <property type="term" value="F:catalytic activity"/>
    <property type="evidence" value="ECO:0007669"/>
    <property type="project" value="InterPro"/>
</dbReference>
<feature type="domain" description="GmrSD restriction endonucleases C-terminal" evidence="4">
    <location>
        <begin position="417"/>
        <end position="554"/>
    </location>
</feature>
<dbReference type="GO" id="GO:0006281">
    <property type="term" value="P:DNA repair"/>
    <property type="evidence" value="ECO:0007669"/>
    <property type="project" value="InterPro"/>
</dbReference>
<reference evidence="5 6" key="1">
    <citation type="submission" date="2019-11" db="EMBL/GenBank/DDBJ databases">
        <title>Nocardia sp. nov. CT2-14 isolated from soil.</title>
        <authorList>
            <person name="Kanchanasin P."/>
            <person name="Tanasupawat S."/>
            <person name="Yuki M."/>
            <person name="Kudo T."/>
        </authorList>
    </citation>
    <scope>NUCLEOTIDE SEQUENCE [LARGE SCALE GENOMIC DNA]</scope>
    <source>
        <strain evidence="5 6">CT2-14</strain>
    </source>
</reference>
<evidence type="ECO:0000259" key="2">
    <source>
        <dbReference type="Pfam" id="PF01035"/>
    </source>
</evidence>
<dbReference type="Gene3D" id="1.10.10.10">
    <property type="entry name" value="Winged helix-like DNA-binding domain superfamily/Winged helix DNA-binding domain"/>
    <property type="match status" value="1"/>
</dbReference>
<evidence type="ECO:0000313" key="6">
    <source>
        <dbReference type="Proteomes" id="UP000432464"/>
    </source>
</evidence>
<evidence type="ECO:0000259" key="4">
    <source>
        <dbReference type="Pfam" id="PF07510"/>
    </source>
</evidence>
<keyword evidence="1" id="KW-0227">DNA damage</keyword>
<sequence>MVAAQETSLQRILEGSSQYLVPLYQRPYGWGDEQLWELWNDVIQLAEDRTEEPESTHFIGSVVLAPTPAGVAGAVTRFLVVDGQQRLTTLTLLLAAIRDYLRAVDGSASRDTDRIHNQLLTNQYHDDPDRLKLLPTQVDRPAYTAVIDGTATDDDGNIGSAYRFFRSRLDELTAVDDMPFGLSQVVQAVVSGLSVVSISAHPGDNVHRIFQSLNNTGLKLTQGDLLRNYLFMRLPNRSEEVYRTHWLPLQASLDNERIETLFWLDMLHKRPSVKQSQTFAAQQTRLEKLISEEQIVAEIERIARLGRLYRLMSEPEAEPDPEVRVRLTRLAEWDSTAPAPLVLHLLLLRDRGEASSEQVARALLYIESLLVRRFLVGRASQGLNRLFAEATQQLDTVLPVDTALHVHFSAGRKHYATDKQLTEAIVSVPLYLNGRNAHRKILMTWIEELFLSRETVQPESLSIEHVMPQSLSAQWRAELSAKYGEDEVDVLHERYLHTLGNLTLTGYNESLSNHEFALKRETLRASSIRMNQDIAAHESWGPNQIEKRGLALAERIIEFWPGPADESAFPDNPTWAAMHQLLTVLPAGRWTTYGDLGNLLGTAAHRVGTRLRSHPAPNAHRVLDAHGMISYGPGDIPESPRQLLESEGISFSATGRAAAAQRLSSDELGQLQIAAQNLASDLVH</sequence>
<dbReference type="PANTHER" id="PTHR35149:SF2">
    <property type="entry name" value="DUF262 DOMAIN-CONTAINING PROTEIN"/>
    <property type="match status" value="1"/>
</dbReference>
<accession>A0A6I3L0L7</accession>
<name>A0A6I3L0L7_9NOCA</name>
<feature type="domain" description="GmrSD restriction endonucleases N-terminal" evidence="3">
    <location>
        <begin position="10"/>
        <end position="231"/>
    </location>
</feature>
<dbReference type="Proteomes" id="UP000432464">
    <property type="component" value="Unassembled WGS sequence"/>
</dbReference>
<dbReference type="InterPro" id="IPR014048">
    <property type="entry name" value="MethylDNA_cys_MeTrfase_DNA-bd"/>
</dbReference>
<dbReference type="Pfam" id="PF03235">
    <property type="entry name" value="GmrSD_N"/>
    <property type="match status" value="1"/>
</dbReference>
<evidence type="ECO:0000259" key="3">
    <source>
        <dbReference type="Pfam" id="PF03235"/>
    </source>
</evidence>
<comment type="caution">
    <text evidence="5">The sequence shown here is derived from an EMBL/GenBank/DDBJ whole genome shotgun (WGS) entry which is preliminary data.</text>
</comment>
<dbReference type="Pfam" id="PF07510">
    <property type="entry name" value="GmrSD_C"/>
    <property type="match status" value="1"/>
</dbReference>
<protein>
    <submittedName>
        <fullName evidence="5">DUF262 domain-containing protein</fullName>
    </submittedName>
</protein>
<dbReference type="SUPFAM" id="SSF46767">
    <property type="entry name" value="Methylated DNA-protein cysteine methyltransferase, C-terminal domain"/>
    <property type="match status" value="1"/>
</dbReference>
<dbReference type="InterPro" id="IPR004919">
    <property type="entry name" value="GmrSD_N"/>
</dbReference>
<evidence type="ECO:0000313" key="5">
    <source>
        <dbReference type="EMBL" id="MTE14166.1"/>
    </source>
</evidence>
<keyword evidence="6" id="KW-1185">Reference proteome</keyword>
<dbReference type="InterPro" id="IPR036217">
    <property type="entry name" value="MethylDNA_cys_MeTrfase_DNAb"/>
</dbReference>
<dbReference type="InterPro" id="IPR011089">
    <property type="entry name" value="GmrSD_C"/>
</dbReference>
<organism evidence="5 6">
    <name type="scientific">Nocardia aurantiaca</name>
    <dbReference type="NCBI Taxonomy" id="2675850"/>
    <lineage>
        <taxon>Bacteria</taxon>
        <taxon>Bacillati</taxon>
        <taxon>Actinomycetota</taxon>
        <taxon>Actinomycetes</taxon>
        <taxon>Mycobacteriales</taxon>
        <taxon>Nocardiaceae</taxon>
        <taxon>Nocardia</taxon>
    </lineage>
</organism>
<dbReference type="PANTHER" id="PTHR35149">
    <property type="entry name" value="SLL5132 PROTEIN"/>
    <property type="match status" value="1"/>
</dbReference>
<feature type="domain" description="Methylated-DNA-[protein]-cysteine S-methyltransferase DNA binding" evidence="2">
    <location>
        <begin position="578"/>
        <end position="649"/>
    </location>
</feature>
<dbReference type="EMBL" id="WMBB01000006">
    <property type="protein sequence ID" value="MTE14166.1"/>
    <property type="molecule type" value="Genomic_DNA"/>
</dbReference>